<gene>
    <name evidence="1" type="ORF">GARC_0767</name>
</gene>
<accession>K6YM74</accession>
<evidence type="ECO:0000313" key="1">
    <source>
        <dbReference type="EMBL" id="GAC17748.1"/>
    </source>
</evidence>
<reference evidence="1 2" key="1">
    <citation type="journal article" date="2017" name="Antonie Van Leeuwenhoek">
        <title>Rhizobium rhizosphaerae sp. nov., a novel species isolated from rice rhizosphere.</title>
        <authorList>
            <person name="Zhao J.J."/>
            <person name="Zhang J."/>
            <person name="Zhang R.J."/>
            <person name="Zhang C.W."/>
            <person name="Yin H.Q."/>
            <person name="Zhang X.X."/>
        </authorList>
    </citation>
    <scope>NUCLEOTIDE SEQUENCE [LARGE SCALE GENOMIC DNA]</scope>
    <source>
        <strain evidence="1 2">BSs20135</strain>
    </source>
</reference>
<sequence length="37" mass="4375">MENTRLAASPRKIEILVMGHIALKLSHYRRNEEKQLQ</sequence>
<dbReference type="Proteomes" id="UP000006327">
    <property type="component" value="Unassembled WGS sequence"/>
</dbReference>
<keyword evidence="2" id="KW-1185">Reference proteome</keyword>
<name>K6YM74_9ALTE</name>
<organism evidence="1 2">
    <name type="scientific">Paraglaciecola arctica BSs20135</name>
    <dbReference type="NCBI Taxonomy" id="493475"/>
    <lineage>
        <taxon>Bacteria</taxon>
        <taxon>Pseudomonadati</taxon>
        <taxon>Pseudomonadota</taxon>
        <taxon>Gammaproteobacteria</taxon>
        <taxon>Alteromonadales</taxon>
        <taxon>Alteromonadaceae</taxon>
        <taxon>Paraglaciecola</taxon>
    </lineage>
</organism>
<dbReference type="AlphaFoldDB" id="K6YM74"/>
<dbReference type="EMBL" id="BAEO01000010">
    <property type="protein sequence ID" value="GAC17748.1"/>
    <property type="molecule type" value="Genomic_DNA"/>
</dbReference>
<protein>
    <submittedName>
        <fullName evidence="1">Uncharacterized protein</fullName>
    </submittedName>
</protein>
<evidence type="ECO:0000313" key="2">
    <source>
        <dbReference type="Proteomes" id="UP000006327"/>
    </source>
</evidence>
<proteinExistence type="predicted"/>
<comment type="caution">
    <text evidence="1">The sequence shown here is derived from an EMBL/GenBank/DDBJ whole genome shotgun (WGS) entry which is preliminary data.</text>
</comment>